<dbReference type="Proteomes" id="UP000198432">
    <property type="component" value="Unassembled WGS sequence"/>
</dbReference>
<name>A0A239M2Y3_9BACT</name>
<reference evidence="2" key="1">
    <citation type="submission" date="2017-06" db="EMBL/GenBank/DDBJ databases">
        <authorList>
            <person name="Varghese N."/>
            <person name="Submissions S."/>
        </authorList>
    </citation>
    <scope>NUCLEOTIDE SEQUENCE [LARGE SCALE GENOMIC DNA]</scope>
    <source>
        <strain evidence="2">NKM1</strain>
    </source>
</reference>
<dbReference type="OrthoDB" id="1807857at2"/>
<evidence type="ECO:0008006" key="3">
    <source>
        <dbReference type="Google" id="ProtNLM"/>
    </source>
</evidence>
<dbReference type="InterPro" id="IPR036388">
    <property type="entry name" value="WH-like_DNA-bd_sf"/>
</dbReference>
<proteinExistence type="predicted"/>
<dbReference type="EMBL" id="FZOQ01000063">
    <property type="protein sequence ID" value="SNT36249.1"/>
    <property type="molecule type" value="Genomic_DNA"/>
</dbReference>
<sequence length="121" mass="13130">MNIDKKQAAQTERIGVTLEKSAIPPLAARIMALLLVAEPPYCSFNTIMEALQASKSSAGPSLNLLLREGIVDYITFPGDRKRYFIDESTLVDAVNSPGRFTLGPPCRFLALAPISQTPHTA</sequence>
<dbReference type="RefSeq" id="WP_144266406.1">
    <property type="nucleotide sequence ID" value="NZ_FZOQ01000063.1"/>
</dbReference>
<evidence type="ECO:0000313" key="1">
    <source>
        <dbReference type="EMBL" id="SNT36249.1"/>
    </source>
</evidence>
<accession>A0A239M2Y3</accession>
<dbReference type="SUPFAM" id="SSF46785">
    <property type="entry name" value="Winged helix' DNA-binding domain"/>
    <property type="match status" value="1"/>
</dbReference>
<gene>
    <name evidence="1" type="ORF">SAMN06296052_1633</name>
</gene>
<protein>
    <recommendedName>
        <fullName evidence="3">Transcriptional regulator</fullName>
    </recommendedName>
</protein>
<dbReference type="InterPro" id="IPR036390">
    <property type="entry name" value="WH_DNA-bd_sf"/>
</dbReference>
<evidence type="ECO:0000313" key="2">
    <source>
        <dbReference type="Proteomes" id="UP000198432"/>
    </source>
</evidence>
<dbReference type="Gene3D" id="1.10.10.10">
    <property type="entry name" value="Winged helix-like DNA-binding domain superfamily/Winged helix DNA-binding domain"/>
    <property type="match status" value="1"/>
</dbReference>
<dbReference type="AlphaFoldDB" id="A0A239M2Y3"/>
<keyword evidence="2" id="KW-1185">Reference proteome</keyword>
<organism evidence="1 2">
    <name type="scientific">Pontibacter ummariensis</name>
    <dbReference type="NCBI Taxonomy" id="1610492"/>
    <lineage>
        <taxon>Bacteria</taxon>
        <taxon>Pseudomonadati</taxon>
        <taxon>Bacteroidota</taxon>
        <taxon>Cytophagia</taxon>
        <taxon>Cytophagales</taxon>
        <taxon>Hymenobacteraceae</taxon>
        <taxon>Pontibacter</taxon>
    </lineage>
</organism>